<accession>A0A0S4LD99</accession>
<dbReference type="OrthoDB" id="9798507at2"/>
<proteinExistence type="predicted"/>
<protein>
    <recommendedName>
        <fullName evidence="3">DUF393 domain-containing protein</fullName>
    </recommendedName>
</protein>
<dbReference type="GO" id="GO:0015035">
    <property type="term" value="F:protein-disulfide reductase activity"/>
    <property type="evidence" value="ECO:0007669"/>
    <property type="project" value="InterPro"/>
</dbReference>
<reference evidence="1 2" key="1">
    <citation type="submission" date="2015-10" db="EMBL/GenBank/DDBJ databases">
        <authorList>
            <person name="Gilbert D.G."/>
        </authorList>
    </citation>
    <scope>NUCLEOTIDE SEQUENCE [LARGE SCALE GENOMIC DNA]</scope>
    <source>
        <strain evidence="1">COMA1</strain>
    </source>
</reference>
<dbReference type="RefSeq" id="WP_090748022.1">
    <property type="nucleotide sequence ID" value="NZ_CZQA01000008.1"/>
</dbReference>
<organism evidence="1 2">
    <name type="scientific">Candidatus Nitrospira nitrosa</name>
    <dbReference type="NCBI Taxonomy" id="1742972"/>
    <lineage>
        <taxon>Bacteria</taxon>
        <taxon>Pseudomonadati</taxon>
        <taxon>Nitrospirota</taxon>
        <taxon>Nitrospiria</taxon>
        <taxon>Nitrospirales</taxon>
        <taxon>Nitrospiraceae</taxon>
        <taxon>Nitrospira</taxon>
    </lineage>
</organism>
<gene>
    <name evidence="1" type="ORF">COMA1_20373</name>
</gene>
<evidence type="ECO:0000313" key="1">
    <source>
        <dbReference type="EMBL" id="CUS35628.1"/>
    </source>
</evidence>
<evidence type="ECO:0008006" key="3">
    <source>
        <dbReference type="Google" id="ProtNLM"/>
    </source>
</evidence>
<keyword evidence="2" id="KW-1185">Reference proteome</keyword>
<evidence type="ECO:0000313" key="2">
    <source>
        <dbReference type="Proteomes" id="UP000199032"/>
    </source>
</evidence>
<sequence>MEPKDQKEQPVSLEACLLIYDEECRLCISVKNDFERRGISQTRTGIRFVPYQSEAARTALGQQYRPGRPETAFCIQPSGKILQGLDAFSPLLPHLPDGTLMQWGLRIGRVRQLAGWGYRLIARYRYRWFGVTQPARR</sequence>
<dbReference type="Proteomes" id="UP000199032">
    <property type="component" value="Unassembled WGS sequence"/>
</dbReference>
<name>A0A0S4LD99_9BACT</name>
<dbReference type="Pfam" id="PF04134">
    <property type="entry name" value="DCC1-like"/>
    <property type="match status" value="1"/>
</dbReference>
<dbReference type="AlphaFoldDB" id="A0A0S4LD99"/>
<dbReference type="InterPro" id="IPR007263">
    <property type="entry name" value="DCC1-like"/>
</dbReference>
<dbReference type="EMBL" id="CZQA01000008">
    <property type="protein sequence ID" value="CUS35628.1"/>
    <property type="molecule type" value="Genomic_DNA"/>
</dbReference>